<evidence type="ECO:0000256" key="1">
    <source>
        <dbReference type="ARBA" id="ARBA00004651"/>
    </source>
</evidence>
<feature type="transmembrane region" description="Helical" evidence="6">
    <location>
        <begin position="140"/>
        <end position="163"/>
    </location>
</feature>
<evidence type="ECO:0000259" key="7">
    <source>
        <dbReference type="PROSITE" id="PS50850"/>
    </source>
</evidence>
<evidence type="ECO:0000256" key="5">
    <source>
        <dbReference type="ARBA" id="ARBA00023136"/>
    </source>
</evidence>
<protein>
    <submittedName>
        <fullName evidence="8">MFS transporter</fullName>
    </submittedName>
</protein>
<proteinExistence type="predicted"/>
<dbReference type="GO" id="GO:0022857">
    <property type="term" value="F:transmembrane transporter activity"/>
    <property type="evidence" value="ECO:0007669"/>
    <property type="project" value="InterPro"/>
</dbReference>
<dbReference type="GO" id="GO:0005886">
    <property type="term" value="C:plasma membrane"/>
    <property type="evidence" value="ECO:0007669"/>
    <property type="project" value="UniProtKB-SubCell"/>
</dbReference>
<dbReference type="InterPro" id="IPR036259">
    <property type="entry name" value="MFS_trans_sf"/>
</dbReference>
<gene>
    <name evidence="8" type="ORF">J5Y03_04840</name>
</gene>
<dbReference type="PROSITE" id="PS50850">
    <property type="entry name" value="MFS"/>
    <property type="match status" value="1"/>
</dbReference>
<feature type="transmembrane region" description="Helical" evidence="6">
    <location>
        <begin position="48"/>
        <end position="68"/>
    </location>
</feature>
<feature type="transmembrane region" description="Helical" evidence="6">
    <location>
        <begin position="16"/>
        <end position="42"/>
    </location>
</feature>
<comment type="caution">
    <text evidence="8">The sequence shown here is derived from an EMBL/GenBank/DDBJ whole genome shotgun (WGS) entry which is preliminary data.</text>
</comment>
<evidence type="ECO:0000256" key="3">
    <source>
        <dbReference type="ARBA" id="ARBA00022692"/>
    </source>
</evidence>
<feature type="transmembrane region" description="Helical" evidence="6">
    <location>
        <begin position="352"/>
        <end position="372"/>
    </location>
</feature>
<evidence type="ECO:0000256" key="2">
    <source>
        <dbReference type="ARBA" id="ARBA00022448"/>
    </source>
</evidence>
<organism evidence="8 9">
    <name type="scientific">Gottfriedia endophytica</name>
    <dbReference type="NCBI Taxonomy" id="2820819"/>
    <lineage>
        <taxon>Bacteria</taxon>
        <taxon>Bacillati</taxon>
        <taxon>Bacillota</taxon>
        <taxon>Bacilli</taxon>
        <taxon>Bacillales</taxon>
        <taxon>Bacillaceae</taxon>
        <taxon>Gottfriedia</taxon>
    </lineage>
</organism>
<accession>A0A940NMY9</accession>
<feature type="transmembrane region" description="Helical" evidence="6">
    <location>
        <begin position="222"/>
        <end position="245"/>
    </location>
</feature>
<evidence type="ECO:0000313" key="9">
    <source>
        <dbReference type="Proteomes" id="UP000682134"/>
    </source>
</evidence>
<dbReference type="InterPro" id="IPR011701">
    <property type="entry name" value="MFS"/>
</dbReference>
<feature type="transmembrane region" description="Helical" evidence="6">
    <location>
        <begin position="283"/>
        <end position="302"/>
    </location>
</feature>
<evidence type="ECO:0000256" key="6">
    <source>
        <dbReference type="SAM" id="Phobius"/>
    </source>
</evidence>
<evidence type="ECO:0000256" key="4">
    <source>
        <dbReference type="ARBA" id="ARBA00022989"/>
    </source>
</evidence>
<feature type="transmembrane region" description="Helical" evidence="6">
    <location>
        <begin position="105"/>
        <end position="128"/>
    </location>
</feature>
<feature type="transmembrane region" description="Helical" evidence="6">
    <location>
        <begin position="175"/>
        <end position="194"/>
    </location>
</feature>
<keyword evidence="3 6" id="KW-0812">Transmembrane</keyword>
<keyword evidence="2" id="KW-0813">Transport</keyword>
<feature type="transmembrane region" description="Helical" evidence="6">
    <location>
        <begin position="308"/>
        <end position="332"/>
    </location>
</feature>
<feature type="transmembrane region" description="Helical" evidence="6">
    <location>
        <begin position="378"/>
        <end position="396"/>
    </location>
</feature>
<evidence type="ECO:0000313" key="8">
    <source>
        <dbReference type="EMBL" id="MBP0724515.1"/>
    </source>
</evidence>
<keyword evidence="9" id="KW-1185">Reference proteome</keyword>
<dbReference type="RefSeq" id="WP_209403077.1">
    <property type="nucleotide sequence ID" value="NZ_JAGIYQ010000002.1"/>
</dbReference>
<feature type="domain" description="Major facilitator superfamily (MFS) profile" evidence="7">
    <location>
        <begin position="1"/>
        <end position="199"/>
    </location>
</feature>
<dbReference type="AlphaFoldDB" id="A0A940NMY9"/>
<dbReference type="PANTHER" id="PTHR23526">
    <property type="entry name" value="INTEGRAL MEMBRANE TRANSPORT PROTEIN-RELATED"/>
    <property type="match status" value="1"/>
</dbReference>
<sequence length="402" mass="46231">MKWKYIIGEIDLNRDLLLLLSIGTLYSLATALANTFVNVYLWKQSHDYIPIALYQISISVLQAITFIFVGKLAKRIDRVIILRAGVTLLALFYISVLFFKTETLLLTILIGMILGMGNGCYWLSFNLLNFEVTEPETRQFFNGFMGLLSSFSGMIGPIIAGYIISKMIDNKGYHVIFFVAMLLFICSVVLSFFLSKRELDSEYNLIRVFKERLNNNNWKRITYANFFQGTRDGIFLFVISIYIYLSTGSELALGKYGLITSLISFVTYYIVTRLIKPSFRKHAIFLGGLLLYLAVFFIVFKVNFYLLVLYGITISIAYPIILVPYLSLTFDIIGKSYKAREYRVEYIVVREVFLNSGRIFSVLTFLICIQFITPKILIPILMSIFGAGHFLVFFMLKNMKIE</sequence>
<dbReference type="Pfam" id="PF07690">
    <property type="entry name" value="MFS_1"/>
    <property type="match status" value="1"/>
</dbReference>
<dbReference type="EMBL" id="JAGIYQ010000002">
    <property type="protein sequence ID" value="MBP0724515.1"/>
    <property type="molecule type" value="Genomic_DNA"/>
</dbReference>
<dbReference type="Gene3D" id="1.20.1250.20">
    <property type="entry name" value="MFS general substrate transporter like domains"/>
    <property type="match status" value="1"/>
</dbReference>
<reference evidence="8" key="1">
    <citation type="submission" date="2021-04" db="EMBL/GenBank/DDBJ databases">
        <title>Genome seq and assembly of Bacillus sp.</title>
        <authorList>
            <person name="Chhetri G."/>
        </authorList>
    </citation>
    <scope>NUCLEOTIDE SEQUENCE</scope>
    <source>
        <strain evidence="8">RG28</strain>
    </source>
</reference>
<feature type="transmembrane region" description="Helical" evidence="6">
    <location>
        <begin position="251"/>
        <end position="271"/>
    </location>
</feature>
<dbReference type="SUPFAM" id="SSF103473">
    <property type="entry name" value="MFS general substrate transporter"/>
    <property type="match status" value="1"/>
</dbReference>
<keyword evidence="4 6" id="KW-1133">Transmembrane helix</keyword>
<name>A0A940NMY9_9BACI</name>
<dbReference type="Proteomes" id="UP000682134">
    <property type="component" value="Unassembled WGS sequence"/>
</dbReference>
<dbReference type="InterPro" id="IPR020846">
    <property type="entry name" value="MFS_dom"/>
</dbReference>
<dbReference type="InterPro" id="IPR052528">
    <property type="entry name" value="Sugar_transport-like"/>
</dbReference>
<comment type="subcellular location">
    <subcellularLocation>
        <location evidence="1">Cell membrane</location>
        <topology evidence="1">Multi-pass membrane protein</topology>
    </subcellularLocation>
</comment>
<feature type="transmembrane region" description="Helical" evidence="6">
    <location>
        <begin position="80"/>
        <end position="99"/>
    </location>
</feature>
<keyword evidence="5 6" id="KW-0472">Membrane</keyword>
<dbReference type="PANTHER" id="PTHR23526:SF2">
    <property type="entry name" value="MAJOR FACILITATOR SUPERFAMILY (MFS) PROFILE DOMAIN-CONTAINING PROTEIN"/>
    <property type="match status" value="1"/>
</dbReference>